<dbReference type="InterPro" id="IPR013783">
    <property type="entry name" value="Ig-like_fold"/>
</dbReference>
<gene>
    <name evidence="1" type="ORF">NDK47_17605</name>
</gene>
<evidence type="ECO:0000313" key="2">
    <source>
        <dbReference type="Proteomes" id="UP001056500"/>
    </source>
</evidence>
<proteinExistence type="predicted"/>
<sequence length="550" mass="60103">MATYEGLIKMGTLYYDSTPLPRPTKPWVPDRIPNSNIGKGNMPSAFGDVATRWSIRDTDPVEENQLYWHKIRDGDKTLLICDRAILCYFRPAEMNNLGRITGTRVTIDGKRYTLRVLTGGMTYPDAESGDNEWNRYVLNKANIPGLPIPKSSDFRTDYLELDAWNIQFKGELNRFWNWMYMSTMVQESDEVSDTRRLRGELSAGLIQTIRNNSSSSSVGWRPVLEVLNSVPTVSLSTSNNQVLTEGNTFTIAGSAKDEDSGNVVTVKYKINNGSERNLDAKVSDGSSPIPFSKALTYRGGRLYDGSTDVSGLLAEGTTHTLSVWAVDDQGGQSAVVTRSFTVKYNKAPALTVNTFTPVQSGLIPPDTITLSGTASDPDGNTVTVKGKLNTGTEKTLLSGVSSGNWSFPFKVSELKTGTNAVTITATDQFGASTVKTFNVKNEVVEKPMKKAVARYRILPPLGSAKEILAWLKREKGDLVIDAEASFVDAGQPEQYIPMSKSSADINAKITEDELIGTVTTPKADVVFKQTLSRTNASSTEAATMLVGVFK</sequence>
<name>A0ABY4W9W9_9BACL</name>
<dbReference type="EMBL" id="CP098755">
    <property type="protein sequence ID" value="USG63965.1"/>
    <property type="molecule type" value="Genomic_DNA"/>
</dbReference>
<accession>A0ABY4W9W9</accession>
<evidence type="ECO:0000313" key="1">
    <source>
        <dbReference type="EMBL" id="USG63965.1"/>
    </source>
</evidence>
<organism evidence="1 2">
    <name type="scientific">Brevibacillus ruminantium</name>
    <dbReference type="NCBI Taxonomy" id="2950604"/>
    <lineage>
        <taxon>Bacteria</taxon>
        <taxon>Bacillati</taxon>
        <taxon>Bacillota</taxon>
        <taxon>Bacilli</taxon>
        <taxon>Bacillales</taxon>
        <taxon>Paenibacillaceae</taxon>
        <taxon>Brevibacillus</taxon>
    </lineage>
</organism>
<dbReference type="Gene3D" id="2.60.40.10">
    <property type="entry name" value="Immunoglobulins"/>
    <property type="match status" value="2"/>
</dbReference>
<evidence type="ECO:0008006" key="3">
    <source>
        <dbReference type="Google" id="ProtNLM"/>
    </source>
</evidence>
<dbReference type="Proteomes" id="UP001056500">
    <property type="component" value="Chromosome"/>
</dbReference>
<protein>
    <recommendedName>
        <fullName evidence="3">Bacterial Ig-like domain-containing protein</fullName>
    </recommendedName>
</protein>
<keyword evidence="2" id="KW-1185">Reference proteome</keyword>
<dbReference type="RefSeq" id="WP_251871052.1">
    <property type="nucleotide sequence ID" value="NZ_CP098755.1"/>
</dbReference>
<reference evidence="1" key="1">
    <citation type="submission" date="2022-06" db="EMBL/GenBank/DDBJ databases">
        <title>Genome sequencing of Brevibacillus sp. BB3-R1.</title>
        <authorList>
            <person name="Heo J."/>
            <person name="Lee D."/>
            <person name="Won M."/>
            <person name="Han B.-H."/>
            <person name="Hong S.-B."/>
            <person name="Kwon S.-W."/>
        </authorList>
    </citation>
    <scope>NUCLEOTIDE SEQUENCE</scope>
    <source>
        <strain evidence="1">BB3-R1</strain>
    </source>
</reference>